<dbReference type="InterPro" id="IPR023296">
    <property type="entry name" value="Glyco_hydro_beta-prop_sf"/>
</dbReference>
<evidence type="ECO:0000259" key="6">
    <source>
        <dbReference type="Pfam" id="PF00251"/>
    </source>
</evidence>
<sequence>MQPKLSLLFPCLLATASATSYTEDYRPQYHFTPAKNWMNDPNGLIYHKGKYHMYFQYNPTGDVWGNISWGHAVSDDLMRWKELPVALNAFNSPAGSLNELYYSGSAVSDDALTSGLGDGKRPPLVAVYTSHYTSDMTLPSNKSVRTGQESQSIAFSTDDGLSWTEYPDNPVILEPPSQYADEYLNFRDPFVFWYGPSKHWVMTVSLPKLHKLLIYTSKNLTAWEHVSEFGPVNAVGGQWECPSLFQLPVDGKKSRTKWVMVIGLNPGGPAHAGGSGTQYVVGTFDGTTFTADANNVYDTSAPEDSVVFEDWNETSFAESSWKPTDDFVEQQPSNGQVLTLWQKGDETVGSLSSKKFTVSKKYIAFKIGCCNNPSNPETYGTTKDQETAINLIVDGQVVRSTTGVNGGDVIWASWNVASLIGKTAYIELVDRATGGWGHLDVGEIVFTDKSLPPQANWVDYGPDYYAAATYNGLSNYERVAVAWMNDWAYAVDIPTSPWRSAMSIPRVLTLETVNGRARLIQKPHPNLQTLEDRRMLYKNQWHSIRTGNLTLPVSGKALDITLTFAAGAESKMLGLNVRTDGRTYGTAIGYDFDTNEMFVNRESSGDSSFSASFPGVYYAPLPIRDGKVELRILLDWSSVEVFGGHGEETITSQIFPSDSSTDRGALGIVCVERIVLVAEPRFEARARRQCWAEGGLDDGDLAADSFLKLMRRLRTVLLQGLAILQPRYPPPPFFAYAPFTGPEWDEFAIIDELKQRRRRGQGQIRV</sequence>
<protein>
    <recommendedName>
        <fullName evidence="9">Levanase</fullName>
    </recommendedName>
</protein>
<dbReference type="GO" id="GO:0004575">
    <property type="term" value="F:sucrose alpha-glucosidase activity"/>
    <property type="evidence" value="ECO:0007669"/>
    <property type="project" value="TreeGrafter"/>
</dbReference>
<dbReference type="Gene3D" id="2.60.120.560">
    <property type="entry name" value="Exo-inulinase, domain 1"/>
    <property type="match status" value="1"/>
</dbReference>
<proteinExistence type="inferred from homology"/>
<dbReference type="InterPro" id="IPR001362">
    <property type="entry name" value="Glyco_hydro_32"/>
</dbReference>
<dbReference type="CDD" id="cd18622">
    <property type="entry name" value="GH32_Inu-like"/>
    <property type="match status" value="1"/>
</dbReference>
<dbReference type="GO" id="GO:0005987">
    <property type="term" value="P:sucrose catabolic process"/>
    <property type="evidence" value="ECO:0007669"/>
    <property type="project" value="TreeGrafter"/>
</dbReference>
<evidence type="ECO:0000313" key="8">
    <source>
        <dbReference type="EMBL" id="EGU88099.1"/>
    </source>
</evidence>
<dbReference type="InterPro" id="IPR018053">
    <property type="entry name" value="Glyco_hydro_32_AS"/>
</dbReference>
<keyword evidence="2 4" id="KW-0378">Hydrolase</keyword>
<dbReference type="Gene3D" id="2.115.10.20">
    <property type="entry name" value="Glycosyl hydrolase domain, family 43"/>
    <property type="match status" value="2"/>
</dbReference>
<evidence type="ECO:0000256" key="3">
    <source>
        <dbReference type="ARBA" id="ARBA00023295"/>
    </source>
</evidence>
<dbReference type="InterPro" id="IPR038279">
    <property type="entry name" value="Ndc10_dom2_sf"/>
</dbReference>
<evidence type="ECO:0000256" key="5">
    <source>
        <dbReference type="SAM" id="SignalP"/>
    </source>
</evidence>
<dbReference type="AlphaFoldDB" id="F9F4X0"/>
<dbReference type="GO" id="GO:0005737">
    <property type="term" value="C:cytoplasm"/>
    <property type="evidence" value="ECO:0007669"/>
    <property type="project" value="TreeGrafter"/>
</dbReference>
<dbReference type="SUPFAM" id="SSF75005">
    <property type="entry name" value="Arabinanase/levansucrase/invertase"/>
    <property type="match status" value="1"/>
</dbReference>
<dbReference type="InterPro" id="IPR013320">
    <property type="entry name" value="ConA-like_dom_sf"/>
</dbReference>
<dbReference type="PROSITE" id="PS00609">
    <property type="entry name" value="GLYCOSYL_HYDROL_F32"/>
    <property type="match status" value="1"/>
</dbReference>
<name>F9F4X0_FUSOF</name>
<feature type="chain" id="PRO_5003383032" description="Levanase" evidence="5">
    <location>
        <begin position="19"/>
        <end position="766"/>
    </location>
</feature>
<evidence type="ECO:0000256" key="2">
    <source>
        <dbReference type="ARBA" id="ARBA00022801"/>
    </source>
</evidence>
<organism evidence="8">
    <name type="scientific">Fusarium oxysporum (strain Fo5176)</name>
    <name type="common">Fusarium vascular wilt</name>
    <dbReference type="NCBI Taxonomy" id="660025"/>
    <lineage>
        <taxon>Eukaryota</taxon>
        <taxon>Fungi</taxon>
        <taxon>Dikarya</taxon>
        <taxon>Ascomycota</taxon>
        <taxon>Pezizomycotina</taxon>
        <taxon>Sordariomycetes</taxon>
        <taxon>Hypocreomycetidae</taxon>
        <taxon>Hypocreales</taxon>
        <taxon>Nectriaceae</taxon>
        <taxon>Fusarium</taxon>
        <taxon>Fusarium oxysporum species complex</taxon>
    </lineage>
</organism>
<dbReference type="InterPro" id="IPR013148">
    <property type="entry name" value="Glyco_hydro_32_N"/>
</dbReference>
<dbReference type="Gene3D" id="1.10.443.20">
    <property type="entry name" value="Centromere DNA-binding protein complex CBF3 subunit, domain 2"/>
    <property type="match status" value="1"/>
</dbReference>
<feature type="domain" description="Glycosyl hydrolase family 32 N-terminal" evidence="6">
    <location>
        <begin position="442"/>
        <end position="523"/>
    </location>
</feature>
<dbReference type="InterPro" id="IPR013189">
    <property type="entry name" value="Glyco_hydro_32_C"/>
</dbReference>
<evidence type="ECO:0000256" key="1">
    <source>
        <dbReference type="ARBA" id="ARBA00009902"/>
    </source>
</evidence>
<keyword evidence="3 4" id="KW-0326">Glycosidase</keyword>
<dbReference type="PaxDb" id="5507-FOXG_11757P0"/>
<dbReference type="SUPFAM" id="SSF49899">
    <property type="entry name" value="Concanavalin A-like lectins/glucanases"/>
    <property type="match status" value="1"/>
</dbReference>
<reference evidence="8" key="1">
    <citation type="journal article" date="2012" name="Mol. Plant Microbe Interact.">
        <title>A highly conserved effector in Fusarium oxysporum is required for full virulence on Arabidopsis.</title>
        <authorList>
            <person name="Thatcher L.F."/>
            <person name="Gardiner D.M."/>
            <person name="Kazan K."/>
            <person name="Manners J."/>
        </authorList>
    </citation>
    <scope>NUCLEOTIDE SEQUENCE [LARGE SCALE GENOMIC DNA]</scope>
    <source>
        <strain evidence="8">Fo5176</strain>
    </source>
</reference>
<dbReference type="PANTHER" id="PTHR42800:SF1">
    <property type="entry name" value="EXOINULINASE INUD (AFU_ORTHOLOGUE AFUA_5G00480)"/>
    <property type="match status" value="1"/>
</dbReference>
<dbReference type="OrthoDB" id="202537at2759"/>
<gene>
    <name evidence="8" type="ORF">FOXB_01445</name>
</gene>
<dbReference type="EMBL" id="AFQF01000485">
    <property type="protein sequence ID" value="EGU88099.1"/>
    <property type="molecule type" value="Genomic_DNA"/>
</dbReference>
<dbReference type="STRING" id="660025.F9F4X0"/>
<accession>F9F4X0</accession>
<keyword evidence="5" id="KW-0732">Signal</keyword>
<dbReference type="PANTHER" id="PTHR42800">
    <property type="entry name" value="EXOINULINASE INUD (AFU_ORTHOLOGUE AFUA_5G00480)"/>
    <property type="match status" value="1"/>
</dbReference>
<feature type="signal peptide" evidence="5">
    <location>
        <begin position="1"/>
        <end position="18"/>
    </location>
</feature>
<comment type="similarity">
    <text evidence="1 4">Belongs to the glycosyl hydrolase 32 family.</text>
</comment>
<feature type="domain" description="Glycosyl hydrolase family 32 C-terminal" evidence="7">
    <location>
        <begin position="527"/>
        <end position="661"/>
    </location>
</feature>
<evidence type="ECO:0000256" key="4">
    <source>
        <dbReference type="RuleBase" id="RU362110"/>
    </source>
</evidence>
<dbReference type="Pfam" id="PF00251">
    <property type="entry name" value="Glyco_hydro_32N"/>
    <property type="match status" value="2"/>
</dbReference>
<dbReference type="GO" id="GO:0003677">
    <property type="term" value="F:DNA binding"/>
    <property type="evidence" value="ECO:0007669"/>
    <property type="project" value="InterPro"/>
</dbReference>
<evidence type="ECO:0000259" key="7">
    <source>
        <dbReference type="Pfam" id="PF08244"/>
    </source>
</evidence>
<evidence type="ECO:0008006" key="9">
    <source>
        <dbReference type="Google" id="ProtNLM"/>
    </source>
</evidence>
<comment type="caution">
    <text evidence="8">The sequence shown here is derived from an EMBL/GenBank/DDBJ whole genome shotgun (WGS) entry which is preliminary data.</text>
</comment>
<dbReference type="SMART" id="SM00640">
    <property type="entry name" value="Glyco_32"/>
    <property type="match status" value="1"/>
</dbReference>
<feature type="domain" description="Glycosyl hydrolase family 32 N-terminal" evidence="6">
    <location>
        <begin position="30"/>
        <end position="293"/>
    </location>
</feature>
<dbReference type="SMR" id="F9F4X0"/>
<dbReference type="Pfam" id="PF08244">
    <property type="entry name" value="Glyco_hydro_32C"/>
    <property type="match status" value="1"/>
</dbReference>